<dbReference type="EMBL" id="BK015531">
    <property type="protein sequence ID" value="DAE11374.1"/>
    <property type="molecule type" value="Genomic_DNA"/>
</dbReference>
<proteinExistence type="predicted"/>
<dbReference type="InterPro" id="IPR036388">
    <property type="entry name" value="WH-like_DNA-bd_sf"/>
</dbReference>
<dbReference type="SUPFAM" id="SSF88659">
    <property type="entry name" value="Sigma3 and sigma4 domains of RNA polymerase sigma factors"/>
    <property type="match status" value="1"/>
</dbReference>
<dbReference type="GO" id="GO:0006352">
    <property type="term" value="P:DNA-templated transcription initiation"/>
    <property type="evidence" value="ECO:0007669"/>
    <property type="project" value="InterPro"/>
</dbReference>
<name>A0A8S5PWE2_9CAUD</name>
<organism evidence="3">
    <name type="scientific">Myoviridae sp. ctWiL39</name>
    <dbReference type="NCBI Taxonomy" id="2825120"/>
    <lineage>
        <taxon>Viruses</taxon>
        <taxon>Duplodnaviria</taxon>
        <taxon>Heunggongvirae</taxon>
        <taxon>Uroviricota</taxon>
        <taxon>Caudoviricetes</taxon>
    </lineage>
</organism>
<evidence type="ECO:0000256" key="1">
    <source>
        <dbReference type="SAM" id="Coils"/>
    </source>
</evidence>
<reference evidence="3" key="1">
    <citation type="journal article" date="2021" name="Proc. Natl. Acad. Sci. U.S.A.">
        <title>A Catalog of Tens of Thousands of Viruses from Human Metagenomes Reveals Hidden Associations with Chronic Diseases.</title>
        <authorList>
            <person name="Tisza M.J."/>
            <person name="Buck C.B."/>
        </authorList>
    </citation>
    <scope>NUCLEOTIDE SEQUENCE</scope>
    <source>
        <strain evidence="3">CtWiL39</strain>
    </source>
</reference>
<dbReference type="InterPro" id="IPR013324">
    <property type="entry name" value="RNA_pol_sigma_r3/r4-like"/>
</dbReference>
<accession>A0A8S5PWE2</accession>
<dbReference type="Gene3D" id="1.10.10.10">
    <property type="entry name" value="Winged helix-like DNA-binding domain superfamily/Winged helix DNA-binding domain"/>
    <property type="match status" value="1"/>
</dbReference>
<feature type="domain" description="RNA polymerase sigma-70 region 4" evidence="2">
    <location>
        <begin position="82"/>
        <end position="130"/>
    </location>
</feature>
<dbReference type="InterPro" id="IPR007630">
    <property type="entry name" value="RNA_pol_sigma70_r4"/>
</dbReference>
<keyword evidence="1" id="KW-0175">Coiled coil</keyword>
<protein>
    <recommendedName>
        <fullName evidence="2">RNA polymerase sigma-70 region 4 domain-containing protein</fullName>
    </recommendedName>
</protein>
<evidence type="ECO:0000259" key="2">
    <source>
        <dbReference type="Pfam" id="PF04545"/>
    </source>
</evidence>
<evidence type="ECO:0000313" key="3">
    <source>
        <dbReference type="EMBL" id="DAE11374.1"/>
    </source>
</evidence>
<sequence length="133" mass="15601">MTVDELRECWWRRSKIKSLQDRIERINEQITSAAAKPLTHAPRSGGNRDAIGEAVAKMQELRADLLRELVALEEHLRTVERWLDTLPPNKAAVLRLRYVDGYSWREVARRAGYAERHCRRIETEIRQALQDVR</sequence>
<dbReference type="GO" id="GO:0003700">
    <property type="term" value="F:DNA-binding transcription factor activity"/>
    <property type="evidence" value="ECO:0007669"/>
    <property type="project" value="InterPro"/>
</dbReference>
<feature type="coiled-coil region" evidence="1">
    <location>
        <begin position="16"/>
        <end position="75"/>
    </location>
</feature>
<dbReference type="Pfam" id="PF04545">
    <property type="entry name" value="Sigma70_r4"/>
    <property type="match status" value="1"/>
</dbReference>